<dbReference type="SUPFAM" id="SSF74650">
    <property type="entry name" value="Galactose mutarotase-like"/>
    <property type="match status" value="1"/>
</dbReference>
<dbReference type="InterPro" id="IPR011013">
    <property type="entry name" value="Gal_mutarotase_sf_dom"/>
</dbReference>
<dbReference type="GO" id="GO:0006006">
    <property type="term" value="P:glucose metabolic process"/>
    <property type="evidence" value="ECO:0007669"/>
    <property type="project" value="TreeGrafter"/>
</dbReference>
<dbReference type="Pfam" id="PF01263">
    <property type="entry name" value="Aldose_epim"/>
    <property type="match status" value="1"/>
</dbReference>
<dbReference type="STRING" id="760192.Halhy_4714"/>
<dbReference type="RefSeq" id="WP_013767086.1">
    <property type="nucleotide sequence ID" value="NC_015510.1"/>
</dbReference>
<dbReference type="HOGENOM" id="CLU_052486_1_0_10"/>
<keyword evidence="3" id="KW-0106">Calcium</keyword>
<dbReference type="AlphaFoldDB" id="F4KWR5"/>
<gene>
    <name evidence="4" type="ordered locus">Halhy_4714</name>
</gene>
<evidence type="ECO:0000256" key="3">
    <source>
        <dbReference type="ARBA" id="ARBA00022837"/>
    </source>
</evidence>
<dbReference type="EMBL" id="CP002691">
    <property type="protein sequence ID" value="AEE52548.1"/>
    <property type="molecule type" value="Genomic_DNA"/>
</dbReference>
<name>F4KWR5_HALH1</name>
<evidence type="ECO:0000256" key="2">
    <source>
        <dbReference type="ARBA" id="ARBA00011245"/>
    </source>
</evidence>
<dbReference type="Proteomes" id="UP000008461">
    <property type="component" value="Chromosome"/>
</dbReference>
<dbReference type="InterPro" id="IPR008183">
    <property type="entry name" value="Aldose_1/G6P_1-epimerase"/>
</dbReference>
<reference key="2">
    <citation type="submission" date="2011-04" db="EMBL/GenBank/DDBJ databases">
        <title>Complete sequence of chromosome of Haliscomenobacter hydrossis DSM 1100.</title>
        <authorList>
            <consortium name="US DOE Joint Genome Institute (JGI-PGF)"/>
            <person name="Lucas S."/>
            <person name="Han J."/>
            <person name="Lapidus A."/>
            <person name="Bruce D."/>
            <person name="Goodwin L."/>
            <person name="Pitluck S."/>
            <person name="Peters L."/>
            <person name="Kyrpides N."/>
            <person name="Mavromatis K."/>
            <person name="Ivanova N."/>
            <person name="Ovchinnikova G."/>
            <person name="Pagani I."/>
            <person name="Daligault H."/>
            <person name="Detter J.C."/>
            <person name="Han C."/>
            <person name="Land M."/>
            <person name="Hauser L."/>
            <person name="Markowitz V."/>
            <person name="Cheng J.-F."/>
            <person name="Hugenholtz P."/>
            <person name="Woyke T."/>
            <person name="Wu D."/>
            <person name="Verbarg S."/>
            <person name="Frueling A."/>
            <person name="Brambilla E."/>
            <person name="Klenk H.-P."/>
            <person name="Eisen J.A."/>
        </authorList>
    </citation>
    <scope>NUCLEOTIDE SEQUENCE</scope>
    <source>
        <strain>DSM 1100</strain>
    </source>
</reference>
<dbReference type="KEGG" id="hhy:Halhy_4714"/>
<dbReference type="PANTHER" id="PTHR10091">
    <property type="entry name" value="ALDOSE-1-EPIMERASE"/>
    <property type="match status" value="1"/>
</dbReference>
<dbReference type="InterPro" id="IPR014718">
    <property type="entry name" value="GH-type_carb-bd"/>
</dbReference>
<dbReference type="GO" id="GO:0030246">
    <property type="term" value="F:carbohydrate binding"/>
    <property type="evidence" value="ECO:0007669"/>
    <property type="project" value="InterPro"/>
</dbReference>
<dbReference type="OrthoDB" id="9808779at2"/>
<evidence type="ECO:0000313" key="4">
    <source>
        <dbReference type="EMBL" id="AEE52548.1"/>
    </source>
</evidence>
<comment type="cofactor">
    <cofactor evidence="1">
        <name>Ca(2+)</name>
        <dbReference type="ChEBI" id="CHEBI:29108"/>
    </cofactor>
</comment>
<comment type="subunit">
    <text evidence="2">Monomer.</text>
</comment>
<dbReference type="GO" id="GO:0033499">
    <property type="term" value="P:galactose catabolic process via UDP-galactose, Leloir pathway"/>
    <property type="evidence" value="ECO:0007669"/>
    <property type="project" value="TreeGrafter"/>
</dbReference>
<dbReference type="GO" id="GO:0004034">
    <property type="term" value="F:aldose 1-epimerase activity"/>
    <property type="evidence" value="ECO:0007669"/>
    <property type="project" value="TreeGrafter"/>
</dbReference>
<reference evidence="4 5" key="1">
    <citation type="journal article" date="2011" name="Stand. Genomic Sci.">
        <title>Complete genome sequence of Haliscomenobacter hydrossis type strain (O).</title>
        <authorList>
            <consortium name="US DOE Joint Genome Institute (JGI-PGF)"/>
            <person name="Daligault H."/>
            <person name="Lapidus A."/>
            <person name="Zeytun A."/>
            <person name="Nolan M."/>
            <person name="Lucas S."/>
            <person name="Del Rio T.G."/>
            <person name="Tice H."/>
            <person name="Cheng J.F."/>
            <person name="Tapia R."/>
            <person name="Han C."/>
            <person name="Goodwin L."/>
            <person name="Pitluck S."/>
            <person name="Liolios K."/>
            <person name="Pagani I."/>
            <person name="Ivanova N."/>
            <person name="Huntemann M."/>
            <person name="Mavromatis K."/>
            <person name="Mikhailova N."/>
            <person name="Pati A."/>
            <person name="Chen A."/>
            <person name="Palaniappan K."/>
            <person name="Land M."/>
            <person name="Hauser L."/>
            <person name="Brambilla E.M."/>
            <person name="Rohde M."/>
            <person name="Verbarg S."/>
            <person name="Goker M."/>
            <person name="Bristow J."/>
            <person name="Eisen J.A."/>
            <person name="Markowitz V."/>
            <person name="Hugenholtz P."/>
            <person name="Kyrpides N.C."/>
            <person name="Klenk H.P."/>
            <person name="Woyke T."/>
        </authorList>
    </citation>
    <scope>NUCLEOTIDE SEQUENCE [LARGE SCALE GENOMIC DNA]</scope>
    <source>
        <strain evidence="5">ATCC 27775 / DSM 1100 / LMG 10767 / O</strain>
    </source>
</reference>
<evidence type="ECO:0000256" key="1">
    <source>
        <dbReference type="ARBA" id="ARBA00001913"/>
    </source>
</evidence>
<protein>
    <submittedName>
        <fullName evidence="4">Aldose 1-epimerase</fullName>
    </submittedName>
</protein>
<evidence type="ECO:0000313" key="5">
    <source>
        <dbReference type="Proteomes" id="UP000008461"/>
    </source>
</evidence>
<proteinExistence type="predicted"/>
<accession>F4KWR5</accession>
<organism evidence="4 5">
    <name type="scientific">Haliscomenobacter hydrossis (strain ATCC 27775 / DSM 1100 / LMG 10767 / O)</name>
    <dbReference type="NCBI Taxonomy" id="760192"/>
    <lineage>
        <taxon>Bacteria</taxon>
        <taxon>Pseudomonadati</taxon>
        <taxon>Bacteroidota</taxon>
        <taxon>Saprospiria</taxon>
        <taxon>Saprospirales</taxon>
        <taxon>Haliscomenobacteraceae</taxon>
        <taxon>Haliscomenobacter</taxon>
    </lineage>
</organism>
<dbReference type="PANTHER" id="PTHR10091:SF45">
    <property type="entry name" value="ALDOSE 1-EPIMERASE"/>
    <property type="match status" value="1"/>
</dbReference>
<dbReference type="Gene3D" id="2.70.98.10">
    <property type="match status" value="1"/>
</dbReference>
<sequence length="311" mass="34762">MYKHTTEAFGAFTKHILFNEKTGNKLAILPEYGGIVLELQLKGVNVVDAYQTPQEVINNSWSKNTVLYPFPNRLKDGSYHWAGKTHRFFTNESLTNTALHGFGQDKPMKVTMVEAEATSAAFTCLYTDYGTHEAYPFRFSVEMAFTLADDTGFTLQLAFRNHDEQPIPAGLGWHPYFTLGPKADAFTLQMPECSLVGIDERMLPTGKTYEYDEFSTLRPVGITVLDNCFALPVQEGKAEVVLQGELGTLHYWQETGTGKYNFLQVFIPPLRHCIALEPMTCAPDAFNNGMGLARLEPGEMLKGSFGVWVEG</sequence>
<dbReference type="eggNOG" id="COG2017">
    <property type="taxonomic scope" value="Bacteria"/>
</dbReference>
<keyword evidence="5" id="KW-1185">Reference proteome</keyword>